<dbReference type="Proteomes" id="UP000285190">
    <property type="component" value="Unassembled WGS sequence"/>
</dbReference>
<protein>
    <submittedName>
        <fullName evidence="1">Uncharacterized protein</fullName>
    </submittedName>
</protein>
<evidence type="ECO:0000313" key="2">
    <source>
        <dbReference type="Proteomes" id="UP000285190"/>
    </source>
</evidence>
<proteinExistence type="predicted"/>
<evidence type="ECO:0000313" key="1">
    <source>
        <dbReference type="EMBL" id="RJG05543.1"/>
    </source>
</evidence>
<keyword evidence="2" id="KW-1185">Reference proteome</keyword>
<name>A0A418WZN2_9BURK</name>
<reference evidence="1 2" key="1">
    <citation type="submission" date="2018-09" db="EMBL/GenBank/DDBJ databases">
        <authorList>
            <person name="Zhu H."/>
        </authorList>
    </citation>
    <scope>NUCLEOTIDE SEQUENCE [LARGE SCALE GENOMIC DNA]</scope>
    <source>
        <strain evidence="1 2">K2R10-39</strain>
    </source>
</reference>
<dbReference type="AlphaFoldDB" id="A0A418WZN2"/>
<dbReference type="OrthoDB" id="8757904at2"/>
<comment type="caution">
    <text evidence="1">The sequence shown here is derived from an EMBL/GenBank/DDBJ whole genome shotgun (WGS) entry which is preliminary data.</text>
</comment>
<dbReference type="EMBL" id="QYUN01000002">
    <property type="protein sequence ID" value="RJG05543.1"/>
    <property type="molecule type" value="Genomic_DNA"/>
</dbReference>
<sequence>MSTIMIRNLSHSTELDRKAMSVVHGGTAMGSPSININVPVSVNQQNYMVQNTNVLNGSAIGAGAYLPGLKVSPTQVGMNYLQLSSLPTHFA</sequence>
<organism evidence="1 2">
    <name type="scientific">Noviherbaspirillum cavernae</name>
    <dbReference type="NCBI Taxonomy" id="2320862"/>
    <lineage>
        <taxon>Bacteria</taxon>
        <taxon>Pseudomonadati</taxon>
        <taxon>Pseudomonadota</taxon>
        <taxon>Betaproteobacteria</taxon>
        <taxon>Burkholderiales</taxon>
        <taxon>Oxalobacteraceae</taxon>
        <taxon>Noviherbaspirillum</taxon>
    </lineage>
</organism>
<accession>A0A418WZN2</accession>
<gene>
    <name evidence="1" type="ORF">D3870_05505</name>
</gene>
<dbReference type="RefSeq" id="WP_119737332.1">
    <property type="nucleotide sequence ID" value="NZ_QYUN01000002.1"/>
</dbReference>